<dbReference type="Gene3D" id="1.10.357.10">
    <property type="entry name" value="Tetracycline Repressor, domain 2"/>
    <property type="match status" value="1"/>
</dbReference>
<accession>K2PTT8</accession>
<proteinExistence type="predicted"/>
<evidence type="ECO:0000256" key="2">
    <source>
        <dbReference type="PROSITE-ProRule" id="PRU00335"/>
    </source>
</evidence>
<sequence length="206" mass="24282">MDYNQKQVQIFEVAERLFAENGYDGTSIRSIAKQADINIAMISYYFGLKEKLLKQLLNFKTADFTQELEDILSTSQDHFVKLEQIITLIIRRVHKNRRVYKIIHFEYSKTRQQIEFDAYLNNKKKNYTIIECFIKDGQQAGVFSKNVTIQLLLPTVLGTYFNLLYNKKSYEDIYQLDPNISIDDFVHGTLTKHIIRTIKAKLTYED</sequence>
<keyword evidence="5" id="KW-1185">Reference proteome</keyword>
<dbReference type="RefSeq" id="WP_008991802.1">
    <property type="nucleotide sequence ID" value="NZ_AMSG01000012.1"/>
</dbReference>
<organism evidence="4 5">
    <name type="scientific">Galbibacter marinus</name>
    <dbReference type="NCBI Taxonomy" id="555500"/>
    <lineage>
        <taxon>Bacteria</taxon>
        <taxon>Pseudomonadati</taxon>
        <taxon>Bacteroidota</taxon>
        <taxon>Flavobacteriia</taxon>
        <taxon>Flavobacteriales</taxon>
        <taxon>Flavobacteriaceae</taxon>
        <taxon>Galbibacter</taxon>
    </lineage>
</organism>
<dbReference type="InterPro" id="IPR001647">
    <property type="entry name" value="HTH_TetR"/>
</dbReference>
<dbReference type="OrthoDB" id="9789566at2"/>
<evidence type="ECO:0000259" key="3">
    <source>
        <dbReference type="PROSITE" id="PS50977"/>
    </source>
</evidence>
<dbReference type="PANTHER" id="PTHR30328">
    <property type="entry name" value="TRANSCRIPTIONAL REPRESSOR"/>
    <property type="match status" value="1"/>
</dbReference>
<dbReference type="Gene3D" id="1.10.10.60">
    <property type="entry name" value="Homeodomain-like"/>
    <property type="match status" value="1"/>
</dbReference>
<comment type="caution">
    <text evidence="4">The sequence shown here is derived from an EMBL/GenBank/DDBJ whole genome shotgun (WGS) entry which is preliminary data.</text>
</comment>
<dbReference type="PANTHER" id="PTHR30328:SF54">
    <property type="entry name" value="HTH-TYPE TRANSCRIPTIONAL REPRESSOR SCO4008"/>
    <property type="match status" value="1"/>
</dbReference>
<gene>
    <name evidence="4" type="ORF">I215_09776</name>
</gene>
<feature type="domain" description="HTH tetR-type" evidence="3">
    <location>
        <begin position="4"/>
        <end position="64"/>
    </location>
</feature>
<dbReference type="Pfam" id="PF00440">
    <property type="entry name" value="TetR_N"/>
    <property type="match status" value="1"/>
</dbReference>
<dbReference type="InterPro" id="IPR036271">
    <property type="entry name" value="Tet_transcr_reg_TetR-rel_C_sf"/>
</dbReference>
<dbReference type="eggNOG" id="COG1309">
    <property type="taxonomic scope" value="Bacteria"/>
</dbReference>
<dbReference type="STRING" id="555500.I215_09776"/>
<dbReference type="PATRIC" id="fig|555500.3.peg.2020"/>
<dbReference type="Proteomes" id="UP000007364">
    <property type="component" value="Unassembled WGS sequence"/>
</dbReference>
<evidence type="ECO:0000256" key="1">
    <source>
        <dbReference type="ARBA" id="ARBA00023125"/>
    </source>
</evidence>
<dbReference type="PRINTS" id="PR00455">
    <property type="entry name" value="HTHTETR"/>
</dbReference>
<keyword evidence="1 2" id="KW-0238">DNA-binding</keyword>
<dbReference type="SUPFAM" id="SSF46689">
    <property type="entry name" value="Homeodomain-like"/>
    <property type="match status" value="1"/>
</dbReference>
<dbReference type="GO" id="GO:0003677">
    <property type="term" value="F:DNA binding"/>
    <property type="evidence" value="ECO:0007669"/>
    <property type="project" value="UniProtKB-UniRule"/>
</dbReference>
<dbReference type="PROSITE" id="PS50977">
    <property type="entry name" value="HTH_TETR_2"/>
    <property type="match status" value="1"/>
</dbReference>
<dbReference type="EMBL" id="AMSG01000012">
    <property type="protein sequence ID" value="EKF54999.1"/>
    <property type="molecule type" value="Genomic_DNA"/>
</dbReference>
<protein>
    <submittedName>
        <fullName evidence="4">Transcriptional regulator</fullName>
    </submittedName>
</protein>
<feature type="DNA-binding region" description="H-T-H motif" evidence="2">
    <location>
        <begin position="27"/>
        <end position="46"/>
    </location>
</feature>
<dbReference type="InterPro" id="IPR009057">
    <property type="entry name" value="Homeodomain-like_sf"/>
</dbReference>
<dbReference type="SUPFAM" id="SSF48498">
    <property type="entry name" value="Tetracyclin repressor-like, C-terminal domain"/>
    <property type="match status" value="1"/>
</dbReference>
<name>K2PTT8_9FLAO</name>
<reference evidence="4 5" key="1">
    <citation type="journal article" date="2012" name="J. Bacteriol.">
        <title>Genome Sequence of Galbibacter marinum Type Strain ck-I2-15.</title>
        <authorList>
            <person name="Lai Q."/>
            <person name="Li C."/>
            <person name="Shao Z."/>
        </authorList>
    </citation>
    <scope>NUCLEOTIDE SEQUENCE [LARGE SCALE GENOMIC DNA]</scope>
    <source>
        <strain evidence="5">ck-I2-15</strain>
    </source>
</reference>
<evidence type="ECO:0000313" key="4">
    <source>
        <dbReference type="EMBL" id="EKF54999.1"/>
    </source>
</evidence>
<dbReference type="AlphaFoldDB" id="K2PTT8"/>
<dbReference type="InterPro" id="IPR050109">
    <property type="entry name" value="HTH-type_TetR-like_transc_reg"/>
</dbReference>
<evidence type="ECO:0000313" key="5">
    <source>
        <dbReference type="Proteomes" id="UP000007364"/>
    </source>
</evidence>